<dbReference type="PANTHER" id="PTHR35828">
    <property type="entry name" value="OS08G0203800 PROTEIN-RELATED"/>
    <property type="match status" value="1"/>
</dbReference>
<dbReference type="AlphaFoldDB" id="R7WD62"/>
<evidence type="ECO:0008006" key="2">
    <source>
        <dbReference type="Google" id="ProtNLM"/>
    </source>
</evidence>
<evidence type="ECO:0000313" key="1">
    <source>
        <dbReference type="EnsemblPlants" id="EMT20616"/>
    </source>
</evidence>
<proteinExistence type="predicted"/>
<dbReference type="EnsemblPlants" id="EMT20616">
    <property type="protein sequence ID" value="EMT20616"/>
    <property type="gene ID" value="F775_18595"/>
</dbReference>
<sequence>MDRDETTVTSLPEDVASEASCARLKDFADLFRCARMCKQWSRLVADIRRCRPDHTSSFISGFFVQKGRKMHLIPIPGSVFGPHRRFLGSFCRGTLGRAIPLGAHHGLLLVRLLSSDASSIIHLVVCNLLAGTCDELSPLQISWKYGDSGYVIFTDANCSSNGKQHSLWPWPTRLLFKVLVISSDSNHRPCILHTFSYNEGRWNQPTNLGREAKNFNSSCGSLKHSDAVVCQGMAHWIAGYHYYLHIVDVDAETYRVSLTKIVTPAEDILSRMYDEPQLSVAADETLSLLFMQRPGLQVKMCMRQGNKVSENGD</sequence>
<dbReference type="PANTHER" id="PTHR35828:SF48">
    <property type="entry name" value="F-BOX DOMAIN-CONTAINING PROTEIN"/>
    <property type="match status" value="1"/>
</dbReference>
<reference evidence="1" key="1">
    <citation type="submission" date="2015-06" db="UniProtKB">
        <authorList>
            <consortium name="EnsemblPlants"/>
        </authorList>
    </citation>
    <scope>IDENTIFICATION</scope>
</reference>
<accession>R7WD62</accession>
<organism evidence="1">
    <name type="scientific">Aegilops tauschii</name>
    <name type="common">Tausch's goatgrass</name>
    <name type="synonym">Aegilops squarrosa</name>
    <dbReference type="NCBI Taxonomy" id="37682"/>
    <lineage>
        <taxon>Eukaryota</taxon>
        <taxon>Viridiplantae</taxon>
        <taxon>Streptophyta</taxon>
        <taxon>Embryophyta</taxon>
        <taxon>Tracheophyta</taxon>
        <taxon>Spermatophyta</taxon>
        <taxon>Magnoliopsida</taxon>
        <taxon>Liliopsida</taxon>
        <taxon>Poales</taxon>
        <taxon>Poaceae</taxon>
        <taxon>BOP clade</taxon>
        <taxon>Pooideae</taxon>
        <taxon>Triticodae</taxon>
        <taxon>Triticeae</taxon>
        <taxon>Triticinae</taxon>
        <taxon>Aegilops</taxon>
    </lineage>
</organism>
<protein>
    <recommendedName>
        <fullName evidence="2">F-box domain-containing protein</fullName>
    </recommendedName>
</protein>
<name>R7WD62_AEGTA</name>